<evidence type="ECO:0000313" key="3">
    <source>
        <dbReference type="Proteomes" id="UP000284908"/>
    </source>
</evidence>
<keyword evidence="3" id="KW-1185">Reference proteome</keyword>
<evidence type="ECO:0000313" key="2">
    <source>
        <dbReference type="EMBL" id="RJT46032.1"/>
    </source>
</evidence>
<gene>
    <name evidence="2" type="ORF">D6C13_04935</name>
</gene>
<feature type="transmembrane region" description="Helical" evidence="1">
    <location>
        <begin position="41"/>
        <end position="60"/>
    </location>
</feature>
<keyword evidence="1" id="KW-0812">Transmembrane</keyword>
<protein>
    <submittedName>
        <fullName evidence="2">Uncharacterized protein</fullName>
    </submittedName>
</protein>
<accession>A0A419NCA1</accession>
<sequence length="63" mass="7174">MLNQTHSQRPISLKKKFLHQKIREVENRAAFSQIFRHMGRVLEGAMIVVIVIQIATANAAKGF</sequence>
<keyword evidence="1" id="KW-1133">Transmembrane helix</keyword>
<dbReference type="AlphaFoldDB" id="A0A419NCA1"/>
<proteinExistence type="predicted"/>
<organism evidence="2 3">
    <name type="scientific">Rahnella woolbedingensis</name>
    <dbReference type="NCBI Taxonomy" id="1510574"/>
    <lineage>
        <taxon>Bacteria</taxon>
        <taxon>Pseudomonadati</taxon>
        <taxon>Pseudomonadota</taxon>
        <taxon>Gammaproteobacteria</taxon>
        <taxon>Enterobacterales</taxon>
        <taxon>Yersiniaceae</taxon>
        <taxon>Rahnella</taxon>
    </lineage>
</organism>
<dbReference type="Proteomes" id="UP000284908">
    <property type="component" value="Unassembled WGS sequence"/>
</dbReference>
<reference evidence="2 3" key="1">
    <citation type="submission" date="2018-09" db="EMBL/GenBank/DDBJ databases">
        <authorList>
            <person name="Le Fleche-Mateos A."/>
        </authorList>
    </citation>
    <scope>NUCLEOTIDE SEQUENCE [LARGE SCALE GENOMIC DNA]</scope>
    <source>
        <strain evidence="2 3">DSM 27399</strain>
    </source>
</reference>
<keyword evidence="1" id="KW-0472">Membrane</keyword>
<name>A0A419NCA1_9GAMM</name>
<dbReference type="EMBL" id="RAHH01000005">
    <property type="protein sequence ID" value="RJT46032.1"/>
    <property type="molecule type" value="Genomic_DNA"/>
</dbReference>
<comment type="caution">
    <text evidence="2">The sequence shown here is derived from an EMBL/GenBank/DDBJ whole genome shotgun (WGS) entry which is preliminary data.</text>
</comment>
<evidence type="ECO:0000256" key="1">
    <source>
        <dbReference type="SAM" id="Phobius"/>
    </source>
</evidence>